<feature type="domain" description="Radical SAM core" evidence="9">
    <location>
        <begin position="129"/>
        <end position="357"/>
    </location>
</feature>
<dbReference type="GO" id="GO:0035598">
    <property type="term" value="F:tRNA (N(6)-L-threonylcarbamoyladenosine(37)-C(2))-methylthiotransferase activity"/>
    <property type="evidence" value="ECO:0007669"/>
    <property type="project" value="TreeGrafter"/>
</dbReference>
<dbReference type="SFLD" id="SFLDG01061">
    <property type="entry name" value="methylthiotransferase"/>
    <property type="match status" value="1"/>
</dbReference>
<dbReference type="InterPro" id="IPR038135">
    <property type="entry name" value="Methylthiotransferase_N_sf"/>
</dbReference>
<dbReference type="PROSITE" id="PS51449">
    <property type="entry name" value="MTTASE_N"/>
    <property type="match status" value="1"/>
</dbReference>
<evidence type="ECO:0000313" key="11">
    <source>
        <dbReference type="Proteomes" id="UP001195483"/>
    </source>
</evidence>
<keyword evidence="3" id="KW-0808">Transferase</keyword>
<keyword evidence="11" id="KW-1185">Reference proteome</keyword>
<name>A0AAE0TED0_9BIVA</name>
<proteinExistence type="predicted"/>
<dbReference type="PROSITE" id="PS51918">
    <property type="entry name" value="RADICAL_SAM"/>
    <property type="match status" value="1"/>
</dbReference>
<dbReference type="PROSITE" id="PS01278">
    <property type="entry name" value="MTTASE_RADICAL"/>
    <property type="match status" value="1"/>
</dbReference>
<dbReference type="GO" id="GO:0046872">
    <property type="term" value="F:metal ion binding"/>
    <property type="evidence" value="ECO:0007669"/>
    <property type="project" value="UniProtKB-KW"/>
</dbReference>
<dbReference type="GO" id="GO:0051539">
    <property type="term" value="F:4 iron, 4 sulfur cluster binding"/>
    <property type="evidence" value="ECO:0007669"/>
    <property type="project" value="UniProtKB-KW"/>
</dbReference>
<accession>A0AAE0TED0</accession>
<reference evidence="10" key="1">
    <citation type="journal article" date="2021" name="Genome Biol. Evol.">
        <title>A High-Quality Reference Genome for a Parasitic Bivalve with Doubly Uniparental Inheritance (Bivalvia: Unionida).</title>
        <authorList>
            <person name="Smith C.H."/>
        </authorList>
    </citation>
    <scope>NUCLEOTIDE SEQUENCE</scope>
    <source>
        <strain evidence="10">CHS0354</strain>
    </source>
</reference>
<dbReference type="Gene3D" id="3.80.30.20">
    <property type="entry name" value="tm_1862 like domain"/>
    <property type="match status" value="1"/>
</dbReference>
<keyword evidence="4" id="KW-0949">S-adenosyl-L-methionine</keyword>
<sequence length="423" mass="48338">MQVAFHSFGCRLNFSETELMSRSLEQRGCEITDSVEAADICVINTCTVTERSDMKCRQLIRSIQRRNPSAKIAVVGCYSQMAGDEIAEIGTEHKLHLARYLDLIEQSDAPIVRTGKISKDHFTIDYTGRTQNTRANLKVQDGCDFFCSFCIIPFARGRSRARVFEDILGEARRLGETGHREIILTGVNIGTYQYDDYQLRHILDVLEGVPGIDRIRISSIEPTTVPEDIFDRMNDPASKLVPFLHLPLQSANDRVLDDMRRRYKYQEYADYVWKAYEAVPGICIGTDIMTGFPTENQDYFEDTLQKLTELPLHYFHVFPYSERQGTRSAGMPERVSAQDIQHRALLLRELSDRKRLAYNQSFVGSVLPVLFEEHEHEVGWKGYTPNYIRAVVSASDNLRGQIKNCRVLSAYETHVSAEIVSEI</sequence>
<dbReference type="SFLD" id="SFLDS00029">
    <property type="entry name" value="Radical_SAM"/>
    <property type="match status" value="1"/>
</dbReference>
<keyword evidence="2" id="KW-0004">4Fe-4S</keyword>
<evidence type="ECO:0000256" key="1">
    <source>
        <dbReference type="ARBA" id="ARBA00001966"/>
    </source>
</evidence>
<evidence type="ECO:0000259" key="9">
    <source>
        <dbReference type="PROSITE" id="PS51918"/>
    </source>
</evidence>
<dbReference type="InterPro" id="IPR013848">
    <property type="entry name" value="Methylthiotransferase_N"/>
</dbReference>
<comment type="caution">
    <text evidence="10">The sequence shown here is derived from an EMBL/GenBank/DDBJ whole genome shotgun (WGS) entry which is preliminary data.</text>
</comment>
<dbReference type="SUPFAM" id="SSF102114">
    <property type="entry name" value="Radical SAM enzymes"/>
    <property type="match status" value="1"/>
</dbReference>
<evidence type="ECO:0000256" key="7">
    <source>
        <dbReference type="ARBA" id="ARBA00023014"/>
    </source>
</evidence>
<evidence type="ECO:0000256" key="6">
    <source>
        <dbReference type="ARBA" id="ARBA00023004"/>
    </source>
</evidence>
<dbReference type="EMBL" id="JAEAOA010000469">
    <property type="protein sequence ID" value="KAK3608842.1"/>
    <property type="molecule type" value="Genomic_DNA"/>
</dbReference>
<evidence type="ECO:0000256" key="2">
    <source>
        <dbReference type="ARBA" id="ARBA00022485"/>
    </source>
</evidence>
<evidence type="ECO:0000313" key="10">
    <source>
        <dbReference type="EMBL" id="KAK3608842.1"/>
    </source>
</evidence>
<dbReference type="Gene3D" id="3.40.50.12160">
    <property type="entry name" value="Methylthiotransferase, N-terminal domain"/>
    <property type="match status" value="1"/>
</dbReference>
<dbReference type="SFLD" id="SFLDG01082">
    <property type="entry name" value="B12-binding_domain_containing"/>
    <property type="match status" value="1"/>
</dbReference>
<dbReference type="InterPro" id="IPR020612">
    <property type="entry name" value="Methylthiotransferase_CS"/>
</dbReference>
<dbReference type="InterPro" id="IPR005839">
    <property type="entry name" value="Methylthiotransferase"/>
</dbReference>
<dbReference type="InterPro" id="IPR007197">
    <property type="entry name" value="rSAM"/>
</dbReference>
<dbReference type="Pfam" id="PF00919">
    <property type="entry name" value="UPF0004"/>
    <property type="match status" value="1"/>
</dbReference>
<dbReference type="PANTHER" id="PTHR11918">
    <property type="entry name" value="RADICAL SAM PROTEINS"/>
    <property type="match status" value="1"/>
</dbReference>
<dbReference type="InterPro" id="IPR006467">
    <property type="entry name" value="MiaB-like_bact"/>
</dbReference>
<dbReference type="SMART" id="SM00729">
    <property type="entry name" value="Elp3"/>
    <property type="match status" value="1"/>
</dbReference>
<evidence type="ECO:0000256" key="3">
    <source>
        <dbReference type="ARBA" id="ARBA00022679"/>
    </source>
</evidence>
<dbReference type="AlphaFoldDB" id="A0AAE0TED0"/>
<dbReference type="Proteomes" id="UP001195483">
    <property type="component" value="Unassembled WGS sequence"/>
</dbReference>
<evidence type="ECO:0008006" key="12">
    <source>
        <dbReference type="Google" id="ProtNLM"/>
    </source>
</evidence>
<evidence type="ECO:0000259" key="8">
    <source>
        <dbReference type="PROSITE" id="PS51449"/>
    </source>
</evidence>
<dbReference type="NCBIfam" id="TIGR00089">
    <property type="entry name" value="MiaB/RimO family radical SAM methylthiotransferase"/>
    <property type="match status" value="1"/>
</dbReference>
<reference evidence="10" key="2">
    <citation type="journal article" date="2021" name="Genome Biol. Evol.">
        <title>Developing a high-quality reference genome for a parasitic bivalve with doubly uniparental inheritance (Bivalvia: Unionida).</title>
        <authorList>
            <person name="Smith C.H."/>
        </authorList>
    </citation>
    <scope>NUCLEOTIDE SEQUENCE</scope>
    <source>
        <strain evidence="10">CHS0354</strain>
        <tissue evidence="10">Mantle</tissue>
    </source>
</reference>
<feature type="domain" description="MTTase N-terminal" evidence="8">
    <location>
        <begin position="1"/>
        <end position="106"/>
    </location>
</feature>
<protein>
    <recommendedName>
        <fullName evidence="12">tRNA (N(6)-L-threonylcarbamoyladenosine(37)-C(2))-methylthiotransferase MtaB</fullName>
    </recommendedName>
</protein>
<comment type="cofactor">
    <cofactor evidence="1">
        <name>[4Fe-4S] cluster</name>
        <dbReference type="ChEBI" id="CHEBI:49883"/>
    </cofactor>
</comment>
<keyword evidence="5" id="KW-0479">Metal-binding</keyword>
<dbReference type="Pfam" id="PF04055">
    <property type="entry name" value="Radical_SAM"/>
    <property type="match status" value="1"/>
</dbReference>
<keyword evidence="6" id="KW-0408">Iron</keyword>
<reference evidence="10" key="3">
    <citation type="submission" date="2023-05" db="EMBL/GenBank/DDBJ databases">
        <authorList>
            <person name="Smith C.H."/>
        </authorList>
    </citation>
    <scope>NUCLEOTIDE SEQUENCE</scope>
    <source>
        <strain evidence="10">CHS0354</strain>
        <tissue evidence="10">Mantle</tissue>
    </source>
</reference>
<organism evidence="10 11">
    <name type="scientific">Potamilus streckersoni</name>
    <dbReference type="NCBI Taxonomy" id="2493646"/>
    <lineage>
        <taxon>Eukaryota</taxon>
        <taxon>Metazoa</taxon>
        <taxon>Spiralia</taxon>
        <taxon>Lophotrochozoa</taxon>
        <taxon>Mollusca</taxon>
        <taxon>Bivalvia</taxon>
        <taxon>Autobranchia</taxon>
        <taxon>Heteroconchia</taxon>
        <taxon>Palaeoheterodonta</taxon>
        <taxon>Unionida</taxon>
        <taxon>Unionoidea</taxon>
        <taxon>Unionidae</taxon>
        <taxon>Ambleminae</taxon>
        <taxon>Lampsilini</taxon>
        <taxon>Potamilus</taxon>
    </lineage>
</organism>
<dbReference type="InterPro" id="IPR058240">
    <property type="entry name" value="rSAM_sf"/>
</dbReference>
<dbReference type="PANTHER" id="PTHR11918:SF45">
    <property type="entry name" value="THREONYLCARBAMOYLADENOSINE TRNA METHYLTHIOTRANSFERASE"/>
    <property type="match status" value="1"/>
</dbReference>
<dbReference type="InterPro" id="IPR006638">
    <property type="entry name" value="Elp3/MiaA/NifB-like_rSAM"/>
</dbReference>
<evidence type="ECO:0000256" key="4">
    <source>
        <dbReference type="ARBA" id="ARBA00022691"/>
    </source>
</evidence>
<dbReference type="NCBIfam" id="TIGR01579">
    <property type="entry name" value="MiaB-like-C"/>
    <property type="match status" value="1"/>
</dbReference>
<evidence type="ECO:0000256" key="5">
    <source>
        <dbReference type="ARBA" id="ARBA00022723"/>
    </source>
</evidence>
<gene>
    <name evidence="10" type="ORF">CHS0354_006883</name>
</gene>
<dbReference type="CDD" id="cd01335">
    <property type="entry name" value="Radical_SAM"/>
    <property type="match status" value="1"/>
</dbReference>
<dbReference type="InterPro" id="IPR023404">
    <property type="entry name" value="rSAM_horseshoe"/>
</dbReference>
<keyword evidence="7" id="KW-0411">Iron-sulfur</keyword>